<dbReference type="Pfam" id="PF21788">
    <property type="entry name" value="TNP-like_GBD"/>
    <property type="match status" value="1"/>
</dbReference>
<evidence type="ECO:0008006" key="6">
    <source>
        <dbReference type="Google" id="ProtNLM"/>
    </source>
</evidence>
<accession>A0A1X7TCE7</accession>
<dbReference type="PANTHER" id="PTHR47577">
    <property type="entry name" value="THAP DOMAIN-CONTAINING PROTEIN 6"/>
    <property type="match status" value="1"/>
</dbReference>
<dbReference type="OrthoDB" id="6134571at2759"/>
<evidence type="ECO:0000256" key="1">
    <source>
        <dbReference type="SAM" id="Coils"/>
    </source>
</evidence>
<keyword evidence="1" id="KW-0175">Coiled coil</keyword>
<dbReference type="EnsemblMetazoa" id="Aqu2.1.12244_001">
    <property type="protein sequence ID" value="Aqu2.1.12244_001"/>
    <property type="gene ID" value="Aqu2.1.12244"/>
</dbReference>
<dbReference type="InterPro" id="IPR048365">
    <property type="entry name" value="TNP-like_RNaseH_N"/>
</dbReference>
<feature type="region of interest" description="Disordered" evidence="2">
    <location>
        <begin position="578"/>
        <end position="613"/>
    </location>
</feature>
<evidence type="ECO:0000259" key="4">
    <source>
        <dbReference type="Pfam" id="PF21788"/>
    </source>
</evidence>
<feature type="coiled-coil region" evidence="1">
    <location>
        <begin position="14"/>
        <end position="41"/>
    </location>
</feature>
<reference evidence="5" key="1">
    <citation type="submission" date="2017-05" db="UniProtKB">
        <authorList>
            <consortium name="EnsemblMetazoa"/>
        </authorList>
    </citation>
    <scope>IDENTIFICATION</scope>
</reference>
<dbReference type="InParanoid" id="A0A1X7TCE7"/>
<feature type="domain" description="Transposable element P transposase-like RNase H" evidence="3">
    <location>
        <begin position="139"/>
        <end position="288"/>
    </location>
</feature>
<feature type="compositionally biased region" description="Basic and acidic residues" evidence="2">
    <location>
        <begin position="591"/>
        <end position="600"/>
    </location>
</feature>
<evidence type="ECO:0000259" key="3">
    <source>
        <dbReference type="Pfam" id="PF21787"/>
    </source>
</evidence>
<sequence>MIATAPVKYSVLSKNQMIERMKSLHDELMKIKKQRDRLKHKVDTLGSTITLHENDHHDFIQIIAEGENIAKTPFQRLFWEQQAEAAKKTSRGMRWHPLMIRWCILLRHHSQKAYETMRHCVSLPSQRTLRDYTHHIKARPGFSDEVDQQIRNAAQISSIEERERYSVLLIDEMHIREDLVFDKHTGNLIGFTYLGDTMSQLNNLEESLTSEEDPSFPTELLANSMMTIMVKGLFSNLEFPYAYFPSRNVSGYMLFDPLWEAVDRLERCGFKIMGSTSDGATINRTLIRLHDSKRRLINQTTNPFDSTDRSFFFFSDPPHLIKTTRNCWASQSRNLCKNGKRISWEHLKKIYSKSRSESGLALVPRLKYEHIHLNSFSKMRVDLAAQVLSETVSNALLKEGGEEAKETATFVNIFDKFFDCLNVRNLTDGKTKRKMFQDPYRSGTDFRLKWLEETFLPYLEEWEAEIDAITGLTSKQKEQMLLSKETLGGLKMTTKSFIELVKYLFTVPGVRFFLSRRLCQDPLEKFFGCQRQIGRTHDNTTVNDFERNTQALCVVDSFCRASIKSNCRGNEELNSTDHEMYSLPKRKKKSKDNDQIRSTDDESLATPPTTMSGNNFDLSDITITATEPCDIILEGVKEIKAHSIAISNSTLTKATEAFLTWVKSPPYPSDFIQFSKSLTSTLYDSCFSKKKSVQAERESYILPALNT</sequence>
<dbReference type="OMA" id="CHESHHI"/>
<organism evidence="5">
    <name type="scientific">Amphimedon queenslandica</name>
    <name type="common">Sponge</name>
    <dbReference type="NCBI Taxonomy" id="400682"/>
    <lineage>
        <taxon>Eukaryota</taxon>
        <taxon>Metazoa</taxon>
        <taxon>Porifera</taxon>
        <taxon>Demospongiae</taxon>
        <taxon>Heteroscleromorpha</taxon>
        <taxon>Haplosclerida</taxon>
        <taxon>Niphatidae</taxon>
        <taxon>Amphimedon</taxon>
    </lineage>
</organism>
<dbReference type="InterPro" id="IPR048366">
    <property type="entry name" value="TNP-like_GBD"/>
</dbReference>
<evidence type="ECO:0000256" key="2">
    <source>
        <dbReference type="SAM" id="MobiDB-lite"/>
    </source>
</evidence>
<proteinExistence type="predicted"/>
<feature type="domain" description="Transposable element P transposase-like GTP-binding insertion" evidence="4">
    <location>
        <begin position="319"/>
        <end position="432"/>
    </location>
</feature>
<dbReference type="Pfam" id="PF21787">
    <property type="entry name" value="TNP-like_RNaseH_N"/>
    <property type="match status" value="1"/>
</dbReference>
<dbReference type="PANTHER" id="PTHR47577:SF2">
    <property type="entry name" value="THAP DOMAIN CONTAINING 9"/>
    <property type="match status" value="1"/>
</dbReference>
<evidence type="ECO:0000313" key="5">
    <source>
        <dbReference type="EnsemblMetazoa" id="Aqu2.1.12244_001"/>
    </source>
</evidence>
<protein>
    <recommendedName>
        <fullName evidence="6">THAP-type domain-containing protein</fullName>
    </recommendedName>
</protein>
<dbReference type="AlphaFoldDB" id="A0A1X7TCE7"/>
<dbReference type="eggNOG" id="ENOG502QQSX">
    <property type="taxonomic scope" value="Eukaryota"/>
</dbReference>
<name>A0A1X7TCE7_AMPQE</name>